<dbReference type="Proteomes" id="UP000245639">
    <property type="component" value="Unassembled WGS sequence"/>
</dbReference>
<dbReference type="RefSeq" id="WP_116710156.1">
    <property type="nucleotide sequence ID" value="NZ_QEKW01000013.1"/>
</dbReference>
<gene>
    <name evidence="5" type="ORF">C8D89_113147</name>
</gene>
<dbReference type="AlphaFoldDB" id="A0A2U1F2Q1"/>
<comment type="caution">
    <text evidence="5">The sequence shown here is derived from an EMBL/GenBank/DDBJ whole genome shotgun (WGS) entry which is preliminary data.</text>
</comment>
<dbReference type="PANTHER" id="PTHR46268">
    <property type="entry name" value="STRESS RESPONSE PROTEIN NHAX"/>
    <property type="match status" value="1"/>
</dbReference>
<evidence type="ECO:0000313" key="6">
    <source>
        <dbReference type="Proteomes" id="UP000245639"/>
    </source>
</evidence>
<dbReference type="Pfam" id="PF00582">
    <property type="entry name" value="Usp"/>
    <property type="match status" value="2"/>
</dbReference>
<evidence type="ECO:0000256" key="2">
    <source>
        <dbReference type="ARBA" id="ARBA00022741"/>
    </source>
</evidence>
<dbReference type="PANTHER" id="PTHR46268:SF27">
    <property type="entry name" value="UNIVERSAL STRESS PROTEIN RV2623"/>
    <property type="match status" value="1"/>
</dbReference>
<keyword evidence="3" id="KW-0067">ATP-binding</keyword>
<dbReference type="SUPFAM" id="SSF52402">
    <property type="entry name" value="Adenine nucleotide alpha hydrolases-like"/>
    <property type="match status" value="2"/>
</dbReference>
<feature type="domain" description="UspA" evidence="4">
    <location>
        <begin position="142"/>
        <end position="281"/>
    </location>
</feature>
<evidence type="ECO:0000256" key="1">
    <source>
        <dbReference type="ARBA" id="ARBA00008791"/>
    </source>
</evidence>
<dbReference type="CDD" id="cd00293">
    <property type="entry name" value="USP-like"/>
    <property type="match status" value="2"/>
</dbReference>
<feature type="domain" description="UspA" evidence="4">
    <location>
        <begin position="7"/>
        <end position="135"/>
    </location>
</feature>
<organism evidence="5 6">
    <name type="scientific">Actinomycetospora cinnamomea</name>
    <dbReference type="NCBI Taxonomy" id="663609"/>
    <lineage>
        <taxon>Bacteria</taxon>
        <taxon>Bacillati</taxon>
        <taxon>Actinomycetota</taxon>
        <taxon>Actinomycetes</taxon>
        <taxon>Pseudonocardiales</taxon>
        <taxon>Pseudonocardiaceae</taxon>
        <taxon>Actinomycetospora</taxon>
    </lineage>
</organism>
<evidence type="ECO:0000259" key="4">
    <source>
        <dbReference type="Pfam" id="PF00582"/>
    </source>
</evidence>
<keyword evidence="2" id="KW-0547">Nucleotide-binding</keyword>
<dbReference type="GO" id="GO:0005524">
    <property type="term" value="F:ATP binding"/>
    <property type="evidence" value="ECO:0007669"/>
    <property type="project" value="UniProtKB-KW"/>
</dbReference>
<keyword evidence="6" id="KW-1185">Reference proteome</keyword>
<dbReference type="Gene3D" id="3.40.50.620">
    <property type="entry name" value="HUPs"/>
    <property type="match status" value="2"/>
</dbReference>
<accession>A0A2U1F2Q1</accession>
<protein>
    <submittedName>
        <fullName evidence="5">Nucleotide-binding universal stress UspA family protein</fullName>
    </submittedName>
</protein>
<dbReference type="PRINTS" id="PR01438">
    <property type="entry name" value="UNVRSLSTRESS"/>
</dbReference>
<reference evidence="5 6" key="1">
    <citation type="submission" date="2018-04" db="EMBL/GenBank/DDBJ databases">
        <title>Genomic Encyclopedia of Type Strains, Phase IV (KMG-IV): sequencing the most valuable type-strain genomes for metagenomic binning, comparative biology and taxonomic classification.</title>
        <authorList>
            <person name="Goeker M."/>
        </authorList>
    </citation>
    <scope>NUCLEOTIDE SEQUENCE [LARGE SCALE GENOMIC DNA]</scope>
    <source>
        <strain evidence="5 6">DSM 45771</strain>
    </source>
</reference>
<dbReference type="OrthoDB" id="5244367at2"/>
<dbReference type="InterPro" id="IPR006015">
    <property type="entry name" value="Universal_stress_UspA"/>
</dbReference>
<dbReference type="EMBL" id="QEKW01000013">
    <property type="protein sequence ID" value="PVZ06409.1"/>
    <property type="molecule type" value="Genomic_DNA"/>
</dbReference>
<name>A0A2U1F2Q1_9PSEU</name>
<dbReference type="InterPro" id="IPR006016">
    <property type="entry name" value="UspA"/>
</dbReference>
<evidence type="ECO:0000256" key="3">
    <source>
        <dbReference type="ARBA" id="ARBA00022840"/>
    </source>
</evidence>
<dbReference type="InterPro" id="IPR014729">
    <property type="entry name" value="Rossmann-like_a/b/a_fold"/>
</dbReference>
<proteinExistence type="inferred from homology"/>
<evidence type="ECO:0000313" key="5">
    <source>
        <dbReference type="EMBL" id="PVZ06409.1"/>
    </source>
</evidence>
<comment type="similarity">
    <text evidence="1">Belongs to the universal stress protein A family.</text>
</comment>
<sequence length="286" mass="29718">MAADTPRRLLVATDLSDRAGPALRRAVQLSGEVDASLTALHVVPARLSATPGVDLAEIARACLATHLHQHIGTTPVATVVRRGRVVCEIVAEAAERGADLLVVGAHGEHWLGGPALGSTPENLVRAAEVPVLVVRGPVDGAYRRVVLGFDPSPLAAEAAHLACALSPNAEHLVVHLDAVIGETLLRLHGTSEEDLAQLRRVSTERVRGLVERLAGELDPAPSRVLIGSGRPQARLAPLSRRLGADLVALGTGDRSALGYALLGSVAQHVLREATADVLVVPATGEG</sequence>